<sequence>MCNRFHQSEKAVAAAREALGAAIDVDLDAPPPRQIFPTGKKTARHGRVFVRAVDGNRPLLEQAMEWGFPTQIRGASGKMLDRYVTNARNLSSSFWRPSLIHPEQRCLVPFSWFAEPDPAGGKGDDGLPAQVWFAVKDQPFGLFAGLWRDTERGPAFAFATTEPNAVVAPIHPKAMPAIVAIEDASAWLEAPADEAAVLVRPWAGELLVQRATPALDG</sequence>
<dbReference type="RefSeq" id="WP_096612460.1">
    <property type="nucleotide sequence ID" value="NZ_NWVD01000004.1"/>
</dbReference>
<dbReference type="InterPro" id="IPR003738">
    <property type="entry name" value="SRAP"/>
</dbReference>
<dbReference type="GO" id="GO:0003697">
    <property type="term" value="F:single-stranded DNA binding"/>
    <property type="evidence" value="ECO:0007669"/>
    <property type="project" value="InterPro"/>
</dbReference>
<dbReference type="SUPFAM" id="SSF143081">
    <property type="entry name" value="BB1717-like"/>
    <property type="match status" value="1"/>
</dbReference>
<accession>A0A2A4HYE3</accession>
<dbReference type="EMBL" id="NWVD01000004">
    <property type="protein sequence ID" value="PCG08705.1"/>
    <property type="molecule type" value="Genomic_DNA"/>
</dbReference>
<evidence type="ECO:0000313" key="1">
    <source>
        <dbReference type="EMBL" id="PCG08705.1"/>
    </source>
</evidence>
<reference evidence="1 2" key="1">
    <citation type="submission" date="2017-09" db="EMBL/GenBank/DDBJ databases">
        <title>Sphingomonas ginsenosidimutans KACC 14949, whole genome shotgun sequence.</title>
        <authorList>
            <person name="Feng G."/>
            <person name="Zhu H."/>
        </authorList>
    </citation>
    <scope>NUCLEOTIDE SEQUENCE [LARGE SCALE GENOMIC DNA]</scope>
    <source>
        <strain evidence="1 2">KACC 14949</strain>
    </source>
</reference>
<organism evidence="1 2">
    <name type="scientific">Sphingomonas ginsenosidimutans</name>
    <dbReference type="NCBI Taxonomy" id="862134"/>
    <lineage>
        <taxon>Bacteria</taxon>
        <taxon>Pseudomonadati</taxon>
        <taxon>Pseudomonadota</taxon>
        <taxon>Alphaproteobacteria</taxon>
        <taxon>Sphingomonadales</taxon>
        <taxon>Sphingomonadaceae</taxon>
        <taxon>Sphingomonas</taxon>
    </lineage>
</organism>
<dbReference type="Proteomes" id="UP000218784">
    <property type="component" value="Unassembled WGS sequence"/>
</dbReference>
<dbReference type="Pfam" id="PF02586">
    <property type="entry name" value="SRAP"/>
    <property type="match status" value="1"/>
</dbReference>
<protein>
    <submittedName>
        <fullName evidence="1">DUF159 family protein</fullName>
    </submittedName>
</protein>
<dbReference type="AlphaFoldDB" id="A0A2A4HYE3"/>
<dbReference type="GO" id="GO:0106300">
    <property type="term" value="P:protein-DNA covalent cross-linking repair"/>
    <property type="evidence" value="ECO:0007669"/>
    <property type="project" value="InterPro"/>
</dbReference>
<dbReference type="InterPro" id="IPR036590">
    <property type="entry name" value="SRAP-like"/>
</dbReference>
<proteinExistence type="predicted"/>
<evidence type="ECO:0000313" key="2">
    <source>
        <dbReference type="Proteomes" id="UP000218784"/>
    </source>
</evidence>
<gene>
    <name evidence="1" type="ORF">COA17_11150</name>
</gene>
<comment type="caution">
    <text evidence="1">The sequence shown here is derived from an EMBL/GenBank/DDBJ whole genome shotgun (WGS) entry which is preliminary data.</text>
</comment>
<keyword evidence="2" id="KW-1185">Reference proteome</keyword>
<dbReference type="Gene3D" id="3.90.1680.10">
    <property type="entry name" value="SOS response associated peptidase-like"/>
    <property type="match status" value="1"/>
</dbReference>
<name>A0A2A4HYE3_9SPHN</name>